<organism evidence="2 3">
    <name type="scientific">Gongylonema pulchrum</name>
    <dbReference type="NCBI Taxonomy" id="637853"/>
    <lineage>
        <taxon>Eukaryota</taxon>
        <taxon>Metazoa</taxon>
        <taxon>Ecdysozoa</taxon>
        <taxon>Nematoda</taxon>
        <taxon>Chromadorea</taxon>
        <taxon>Rhabditida</taxon>
        <taxon>Spirurina</taxon>
        <taxon>Spiruromorpha</taxon>
        <taxon>Spiruroidea</taxon>
        <taxon>Gongylonematidae</taxon>
        <taxon>Gongylonema</taxon>
    </lineage>
</organism>
<feature type="compositionally biased region" description="Polar residues" evidence="1">
    <location>
        <begin position="85"/>
        <end position="96"/>
    </location>
</feature>
<name>A0A3P7REX5_9BILA</name>
<feature type="region of interest" description="Disordered" evidence="1">
    <location>
        <begin position="1"/>
        <end position="134"/>
    </location>
</feature>
<dbReference type="EMBL" id="UYRT01098314">
    <property type="protein sequence ID" value="VDN41696.1"/>
    <property type="molecule type" value="Genomic_DNA"/>
</dbReference>
<dbReference type="OrthoDB" id="5877592at2759"/>
<feature type="compositionally biased region" description="Polar residues" evidence="1">
    <location>
        <begin position="1"/>
        <end position="23"/>
    </location>
</feature>
<gene>
    <name evidence="2" type="ORF">GPUH_LOCUS23598</name>
</gene>
<dbReference type="Proteomes" id="UP000271098">
    <property type="component" value="Unassembled WGS sequence"/>
</dbReference>
<sequence>MQSSDSTHGEASTVSAQDSNENSKSVELEKGKKVAAAQKSDKVPSSNEQVMSITSDATCSECNEGDTIAVPNEEQPEKGKEEDPSNSATTDDTSAVPNEEQPEKGKEEDPSNSAIRVKETSEAPCKQNCEKPANAATIQDDCRTSVLIKKQMSEIDKEIHRRAQNKNIKKIDEEELAQLLSNADSDFPCSSAAAATVPAKRAEQVAWR</sequence>
<evidence type="ECO:0000313" key="2">
    <source>
        <dbReference type="EMBL" id="VDN41696.1"/>
    </source>
</evidence>
<evidence type="ECO:0000256" key="1">
    <source>
        <dbReference type="SAM" id="MobiDB-lite"/>
    </source>
</evidence>
<dbReference type="AlphaFoldDB" id="A0A3P7REX5"/>
<accession>A0A3P7REX5</accession>
<evidence type="ECO:0000313" key="3">
    <source>
        <dbReference type="Proteomes" id="UP000271098"/>
    </source>
</evidence>
<feature type="compositionally biased region" description="Polar residues" evidence="1">
    <location>
        <begin position="43"/>
        <end position="61"/>
    </location>
</feature>
<reference evidence="2 3" key="1">
    <citation type="submission" date="2018-11" db="EMBL/GenBank/DDBJ databases">
        <authorList>
            <consortium name="Pathogen Informatics"/>
        </authorList>
    </citation>
    <scope>NUCLEOTIDE SEQUENCE [LARGE SCALE GENOMIC DNA]</scope>
</reference>
<keyword evidence="3" id="KW-1185">Reference proteome</keyword>
<proteinExistence type="predicted"/>
<protein>
    <submittedName>
        <fullName evidence="2">Uncharacterized protein</fullName>
    </submittedName>
</protein>